<dbReference type="Proteomes" id="UP000533269">
    <property type="component" value="Unassembled WGS sequence"/>
</dbReference>
<proteinExistence type="predicted"/>
<protein>
    <submittedName>
        <fullName evidence="2">Uncharacterized protein</fullName>
    </submittedName>
</protein>
<gene>
    <name evidence="2" type="ORF">FHR75_000182</name>
</gene>
<keyword evidence="1" id="KW-0812">Transmembrane</keyword>
<keyword evidence="1" id="KW-1133">Transmembrane helix</keyword>
<sequence>MARTRSPSPPVGAVLTLGLAGGAALVFAVTDAVGFRSERAESLSTPLWVLGWALLVWATIAGGVCATHLAHRLLSPRPPARAETLLRLLLLLTSAALITAVVRTHPLWGSGSGTG</sequence>
<dbReference type="EMBL" id="JACHVY010000001">
    <property type="protein sequence ID" value="MBB2899394.1"/>
    <property type="molecule type" value="Genomic_DNA"/>
</dbReference>
<evidence type="ECO:0000313" key="2">
    <source>
        <dbReference type="EMBL" id="MBB2899394.1"/>
    </source>
</evidence>
<feature type="transmembrane region" description="Helical" evidence="1">
    <location>
        <begin position="52"/>
        <end position="73"/>
    </location>
</feature>
<organism evidence="2 3">
    <name type="scientific">Kineococcus radiotolerans</name>
    <dbReference type="NCBI Taxonomy" id="131568"/>
    <lineage>
        <taxon>Bacteria</taxon>
        <taxon>Bacillati</taxon>
        <taxon>Actinomycetota</taxon>
        <taxon>Actinomycetes</taxon>
        <taxon>Kineosporiales</taxon>
        <taxon>Kineosporiaceae</taxon>
        <taxon>Kineococcus</taxon>
    </lineage>
</organism>
<evidence type="ECO:0000313" key="3">
    <source>
        <dbReference type="Proteomes" id="UP000533269"/>
    </source>
</evidence>
<feature type="transmembrane region" description="Helical" evidence="1">
    <location>
        <begin position="85"/>
        <end position="102"/>
    </location>
</feature>
<dbReference type="RefSeq" id="WP_011981374.1">
    <property type="nucleotide sequence ID" value="NZ_JACHVY010000001.1"/>
</dbReference>
<name>A0A7W4TI72_KINRA</name>
<dbReference type="AlphaFoldDB" id="A0A7W4TI72"/>
<reference evidence="2 3" key="2">
    <citation type="submission" date="2020-08" db="EMBL/GenBank/DDBJ databases">
        <authorList>
            <person name="Partida-Martinez L."/>
            <person name="Huntemann M."/>
            <person name="Clum A."/>
            <person name="Wang J."/>
            <person name="Palaniappan K."/>
            <person name="Ritter S."/>
            <person name="Chen I.-M."/>
            <person name="Stamatis D."/>
            <person name="Reddy T."/>
            <person name="O'Malley R."/>
            <person name="Daum C."/>
            <person name="Shapiro N."/>
            <person name="Ivanova N."/>
            <person name="Kyrpides N."/>
            <person name="Woyke T."/>
        </authorList>
    </citation>
    <scope>NUCLEOTIDE SEQUENCE [LARGE SCALE GENOMIC DNA]</scope>
    <source>
        <strain evidence="2 3">AS2.23</strain>
    </source>
</reference>
<accession>A0A7W4TI72</accession>
<evidence type="ECO:0000256" key="1">
    <source>
        <dbReference type="SAM" id="Phobius"/>
    </source>
</evidence>
<comment type="caution">
    <text evidence="2">The sequence shown here is derived from an EMBL/GenBank/DDBJ whole genome shotgun (WGS) entry which is preliminary data.</text>
</comment>
<keyword evidence="1" id="KW-0472">Membrane</keyword>
<reference evidence="2 3" key="1">
    <citation type="submission" date="2020-08" db="EMBL/GenBank/DDBJ databases">
        <title>The Agave Microbiome: Exploring the role of microbial communities in plant adaptations to desert environments.</title>
        <authorList>
            <person name="Partida-Martinez L.P."/>
        </authorList>
    </citation>
    <scope>NUCLEOTIDE SEQUENCE [LARGE SCALE GENOMIC DNA]</scope>
    <source>
        <strain evidence="2 3">AS2.23</strain>
    </source>
</reference>